<evidence type="ECO:0000256" key="4">
    <source>
        <dbReference type="ARBA" id="ARBA00022553"/>
    </source>
</evidence>
<feature type="domain" description="Histidine kinase" evidence="10">
    <location>
        <begin position="243"/>
        <end position="462"/>
    </location>
</feature>
<organism evidence="12 13">
    <name type="scientific">Limnobaculum parvum</name>
    <dbReference type="NCBI Taxonomy" id="2172103"/>
    <lineage>
        <taxon>Bacteria</taxon>
        <taxon>Pseudomonadati</taxon>
        <taxon>Pseudomonadota</taxon>
        <taxon>Gammaproteobacteria</taxon>
        <taxon>Enterobacterales</taxon>
        <taxon>Budviciaceae</taxon>
        <taxon>Limnobaculum</taxon>
    </lineage>
</organism>
<dbReference type="Gene3D" id="6.10.340.10">
    <property type="match status" value="1"/>
</dbReference>
<dbReference type="InterPro" id="IPR003594">
    <property type="entry name" value="HATPase_dom"/>
</dbReference>
<keyword evidence="5" id="KW-0808">Transferase</keyword>
<keyword evidence="9" id="KW-0812">Transmembrane</keyword>
<dbReference type="InterPro" id="IPR003661">
    <property type="entry name" value="HisK_dim/P_dom"/>
</dbReference>
<evidence type="ECO:0000256" key="7">
    <source>
        <dbReference type="ARBA" id="ARBA00023012"/>
    </source>
</evidence>
<dbReference type="KEGG" id="lpv:HYN51_02005"/>
<reference evidence="12 13" key="1">
    <citation type="journal article" date="2019" name="Int. J. Syst. Evol. Microbiol.">
        <title>Limnobaculum parvum gen. nov., sp. nov., isolated from a freshwater lake.</title>
        <authorList>
            <person name="Baek C."/>
            <person name="Shin S.K."/>
            <person name="Yi H."/>
        </authorList>
    </citation>
    <scope>NUCLEOTIDE SEQUENCE [LARGE SCALE GENOMIC DNA]</scope>
    <source>
        <strain evidence="12 13">HYN0051</strain>
    </source>
</reference>
<evidence type="ECO:0000256" key="1">
    <source>
        <dbReference type="ARBA" id="ARBA00000085"/>
    </source>
</evidence>
<dbReference type="InterPro" id="IPR036890">
    <property type="entry name" value="HATPase_C_sf"/>
</dbReference>
<dbReference type="PROSITE" id="PS50885">
    <property type="entry name" value="HAMP"/>
    <property type="match status" value="1"/>
</dbReference>
<dbReference type="SMART" id="SM00304">
    <property type="entry name" value="HAMP"/>
    <property type="match status" value="1"/>
</dbReference>
<dbReference type="NCBIfam" id="NF007837">
    <property type="entry name" value="PRK10549.1"/>
    <property type="match status" value="1"/>
</dbReference>
<dbReference type="GO" id="GO:0016036">
    <property type="term" value="P:cellular response to phosphate starvation"/>
    <property type="evidence" value="ECO:0007669"/>
    <property type="project" value="TreeGrafter"/>
</dbReference>
<dbReference type="GO" id="GO:0004721">
    <property type="term" value="F:phosphoprotein phosphatase activity"/>
    <property type="evidence" value="ECO:0007669"/>
    <property type="project" value="TreeGrafter"/>
</dbReference>
<feature type="domain" description="HAMP" evidence="11">
    <location>
        <begin position="183"/>
        <end position="235"/>
    </location>
</feature>
<dbReference type="SUPFAM" id="SSF158472">
    <property type="entry name" value="HAMP domain-like"/>
    <property type="match status" value="1"/>
</dbReference>
<evidence type="ECO:0000256" key="5">
    <source>
        <dbReference type="ARBA" id="ARBA00022679"/>
    </source>
</evidence>
<dbReference type="Gene3D" id="1.10.287.130">
    <property type="match status" value="1"/>
</dbReference>
<dbReference type="InterPro" id="IPR003660">
    <property type="entry name" value="HAMP_dom"/>
</dbReference>
<keyword evidence="4" id="KW-0597">Phosphoprotein</keyword>
<dbReference type="EMBL" id="CP029185">
    <property type="protein sequence ID" value="AWH87440.1"/>
    <property type="molecule type" value="Genomic_DNA"/>
</dbReference>
<name>A0A2Y9TV74_9GAMM</name>
<dbReference type="InterPro" id="IPR005467">
    <property type="entry name" value="His_kinase_dom"/>
</dbReference>
<dbReference type="Pfam" id="PF00672">
    <property type="entry name" value="HAMP"/>
    <property type="match status" value="1"/>
</dbReference>
<keyword evidence="8" id="KW-0175">Coiled coil</keyword>
<evidence type="ECO:0000256" key="9">
    <source>
        <dbReference type="SAM" id="Phobius"/>
    </source>
</evidence>
<dbReference type="SUPFAM" id="SSF47384">
    <property type="entry name" value="Homodimeric domain of signal transducing histidine kinase"/>
    <property type="match status" value="1"/>
</dbReference>
<evidence type="ECO:0000256" key="2">
    <source>
        <dbReference type="ARBA" id="ARBA00004370"/>
    </source>
</evidence>
<dbReference type="GO" id="GO:0000155">
    <property type="term" value="F:phosphorelay sensor kinase activity"/>
    <property type="evidence" value="ECO:0007669"/>
    <property type="project" value="InterPro"/>
</dbReference>
<dbReference type="CDD" id="cd06225">
    <property type="entry name" value="HAMP"/>
    <property type="match status" value="1"/>
</dbReference>
<protein>
    <recommendedName>
        <fullName evidence="3">histidine kinase</fullName>
        <ecNumber evidence="3">2.7.13.3</ecNumber>
    </recommendedName>
</protein>
<dbReference type="InterPro" id="IPR036097">
    <property type="entry name" value="HisK_dim/P_sf"/>
</dbReference>
<dbReference type="EC" id="2.7.13.3" evidence="3"/>
<dbReference type="OrthoDB" id="9804645at2"/>
<dbReference type="RefSeq" id="WP_108899528.1">
    <property type="nucleotide sequence ID" value="NZ_CP029185.2"/>
</dbReference>
<dbReference type="SUPFAM" id="SSF55874">
    <property type="entry name" value="ATPase domain of HSP90 chaperone/DNA topoisomerase II/histidine kinase"/>
    <property type="match status" value="1"/>
</dbReference>
<dbReference type="Gene3D" id="3.30.565.10">
    <property type="entry name" value="Histidine kinase-like ATPase, C-terminal domain"/>
    <property type="match status" value="1"/>
</dbReference>
<keyword evidence="9" id="KW-1133">Transmembrane helix</keyword>
<evidence type="ECO:0000259" key="10">
    <source>
        <dbReference type="PROSITE" id="PS50109"/>
    </source>
</evidence>
<feature type="coiled-coil region" evidence="8">
    <location>
        <begin position="252"/>
        <end position="294"/>
    </location>
</feature>
<dbReference type="Pfam" id="PF02518">
    <property type="entry name" value="HATPase_c"/>
    <property type="match status" value="1"/>
</dbReference>
<dbReference type="SMART" id="SM00387">
    <property type="entry name" value="HATPase_c"/>
    <property type="match status" value="1"/>
</dbReference>
<comment type="subcellular location">
    <subcellularLocation>
        <location evidence="2">Membrane</location>
    </subcellularLocation>
</comment>
<feature type="transmembrane region" description="Helical" evidence="9">
    <location>
        <begin position="9"/>
        <end position="28"/>
    </location>
</feature>
<dbReference type="CDD" id="cd00082">
    <property type="entry name" value="HisKA"/>
    <property type="match status" value="1"/>
</dbReference>
<gene>
    <name evidence="12" type="ORF">HYN51_02005</name>
</gene>
<keyword evidence="13" id="KW-1185">Reference proteome</keyword>
<dbReference type="PROSITE" id="PS50109">
    <property type="entry name" value="HIS_KIN"/>
    <property type="match status" value="1"/>
</dbReference>
<sequence length="467" mass="52036">MKLGITGKLFFAILATCMLVLITMHWGVRLSFERGFTDYIRSGNEQRLSLLGNALAERYRHEGNWQFLQRNEKIIYQLLPSIEQSHDENDEQTLPPQGWRVPFWIFDTQNHMLAGSSHPVPRQATRKAITLDGKTIGWIVGMPSEKLTRSADINFAKQQNRTSWMLIGLSTLLAAIATLLVSRSLLSRVKHLVTGTHQLAAGDFSARVLVTSKDELGMLANDFNQLANTLEKNERMRQAFIADVSHELRTPLAVLQGELEALEDGVRQLTATSLHSLQAEVRSLTKLVNDLHQLSLSDLGALTYKKSNLDLIALLEQAIAAYQSRFTHKGLAIETDLPQSAVVFGDPDRLSQLFHNLLENSLRYTDATYADTQGRLRISVTITKASILLHWHDSAPGVTDEQLSQIFERFYRTEVSRNRANGGSGLGLSICWNIVDAHGGEISANHSALGGLEIQLLLPLVTEMVSP</sequence>
<dbReference type="AlphaFoldDB" id="A0A2Y9TV74"/>
<evidence type="ECO:0000256" key="6">
    <source>
        <dbReference type="ARBA" id="ARBA00022777"/>
    </source>
</evidence>
<dbReference type="PANTHER" id="PTHR45453">
    <property type="entry name" value="PHOSPHATE REGULON SENSOR PROTEIN PHOR"/>
    <property type="match status" value="1"/>
</dbReference>
<evidence type="ECO:0000313" key="12">
    <source>
        <dbReference type="EMBL" id="AWH87440.1"/>
    </source>
</evidence>
<dbReference type="InterPro" id="IPR050351">
    <property type="entry name" value="BphY/WalK/GraS-like"/>
</dbReference>
<dbReference type="InterPro" id="IPR004358">
    <property type="entry name" value="Sig_transdc_His_kin-like_C"/>
</dbReference>
<dbReference type="PRINTS" id="PR00344">
    <property type="entry name" value="BCTRLSENSOR"/>
</dbReference>
<dbReference type="FunFam" id="1.10.287.130:FF:000001">
    <property type="entry name" value="Two-component sensor histidine kinase"/>
    <property type="match status" value="1"/>
</dbReference>
<dbReference type="GO" id="GO:0005886">
    <property type="term" value="C:plasma membrane"/>
    <property type="evidence" value="ECO:0007669"/>
    <property type="project" value="TreeGrafter"/>
</dbReference>
<evidence type="ECO:0000313" key="13">
    <source>
        <dbReference type="Proteomes" id="UP000244908"/>
    </source>
</evidence>
<feature type="transmembrane region" description="Helical" evidence="9">
    <location>
        <begin position="164"/>
        <end position="182"/>
    </location>
</feature>
<accession>A0A2Y9TV74</accession>
<dbReference type="SMART" id="SM00388">
    <property type="entry name" value="HisKA"/>
    <property type="match status" value="1"/>
</dbReference>
<comment type="catalytic activity">
    <reaction evidence="1">
        <text>ATP + protein L-histidine = ADP + protein N-phospho-L-histidine.</text>
        <dbReference type="EC" id="2.7.13.3"/>
    </reaction>
</comment>
<keyword evidence="6 12" id="KW-0418">Kinase</keyword>
<evidence type="ECO:0000256" key="3">
    <source>
        <dbReference type="ARBA" id="ARBA00012438"/>
    </source>
</evidence>
<dbReference type="PANTHER" id="PTHR45453:SF1">
    <property type="entry name" value="PHOSPHATE REGULON SENSOR PROTEIN PHOR"/>
    <property type="match status" value="1"/>
</dbReference>
<evidence type="ECO:0000256" key="8">
    <source>
        <dbReference type="SAM" id="Coils"/>
    </source>
</evidence>
<proteinExistence type="predicted"/>
<keyword evidence="7" id="KW-0902">Two-component regulatory system</keyword>
<keyword evidence="9" id="KW-0472">Membrane</keyword>
<dbReference type="NCBIfam" id="NF012163">
    <property type="entry name" value="BaeS_SmeS"/>
    <property type="match status" value="1"/>
</dbReference>
<evidence type="ECO:0000259" key="11">
    <source>
        <dbReference type="PROSITE" id="PS50885"/>
    </source>
</evidence>
<dbReference type="Pfam" id="PF00512">
    <property type="entry name" value="HisKA"/>
    <property type="match status" value="1"/>
</dbReference>
<dbReference type="Proteomes" id="UP000244908">
    <property type="component" value="Chromosome"/>
</dbReference>